<dbReference type="SUPFAM" id="SSF49265">
    <property type="entry name" value="Fibronectin type III"/>
    <property type="match status" value="1"/>
</dbReference>
<dbReference type="WBParaSite" id="OFLC_0000936901-mRNA-1">
    <property type="protein sequence ID" value="OFLC_0000936901-mRNA-1"/>
    <property type="gene ID" value="OFLC_0000936901"/>
</dbReference>
<protein>
    <submittedName>
        <fullName evidence="3">CARDB domain-containing protein</fullName>
    </submittedName>
</protein>
<accession>A0A183HPF8</accession>
<evidence type="ECO:0000313" key="3">
    <source>
        <dbReference type="WBParaSite" id="OFLC_0000936901-mRNA-1"/>
    </source>
</evidence>
<sequence length="201" mass="22285">MPPKTPNGRITKYYVTVRGQLRHVSPGGILSNDDFPTEEKNQCVNYNNNDSSYTSADAIADFYSCRFGPFDQQIILKNLFALPNRNYTSFVWAENSAGRSENATFSEQCITDFAQPDAIDAPASLSQNGTIFSLTFNNEPDEVNGPVACYYVAIVPLAPDVVIESLPAPDSVIVDTFMKTMSNNLQSEQPKQVIFLFFIPT</sequence>
<organism evidence="3">
    <name type="scientific">Onchocerca flexuosa</name>
    <dbReference type="NCBI Taxonomy" id="387005"/>
    <lineage>
        <taxon>Eukaryota</taxon>
        <taxon>Metazoa</taxon>
        <taxon>Ecdysozoa</taxon>
        <taxon>Nematoda</taxon>
        <taxon>Chromadorea</taxon>
        <taxon>Rhabditida</taxon>
        <taxon>Spirurina</taxon>
        <taxon>Spiruromorpha</taxon>
        <taxon>Filarioidea</taxon>
        <taxon>Onchocercidae</taxon>
        <taxon>Onchocerca</taxon>
    </lineage>
</organism>
<dbReference type="InterPro" id="IPR013783">
    <property type="entry name" value="Ig-like_fold"/>
</dbReference>
<dbReference type="InterPro" id="IPR036116">
    <property type="entry name" value="FN3_sf"/>
</dbReference>
<dbReference type="Proteomes" id="UP000267606">
    <property type="component" value="Unassembled WGS sequence"/>
</dbReference>
<reference evidence="3" key="1">
    <citation type="submission" date="2016-06" db="UniProtKB">
        <authorList>
            <consortium name="WormBaseParasite"/>
        </authorList>
    </citation>
    <scope>IDENTIFICATION</scope>
</reference>
<dbReference type="STRING" id="387005.A0A183HPF8"/>
<name>A0A183HPF8_9BILA</name>
<dbReference type="AlphaFoldDB" id="A0A183HPF8"/>
<evidence type="ECO:0000313" key="1">
    <source>
        <dbReference type="EMBL" id="VDO60111.1"/>
    </source>
</evidence>
<dbReference type="Gene3D" id="2.60.40.10">
    <property type="entry name" value="Immunoglobulins"/>
    <property type="match status" value="1"/>
</dbReference>
<gene>
    <name evidence="1" type="ORF">OFLC_LOCUS9371</name>
</gene>
<evidence type="ECO:0000313" key="2">
    <source>
        <dbReference type="Proteomes" id="UP000267606"/>
    </source>
</evidence>
<proteinExistence type="predicted"/>
<keyword evidence="2" id="KW-1185">Reference proteome</keyword>
<dbReference type="EMBL" id="UZAJ01011419">
    <property type="protein sequence ID" value="VDO60111.1"/>
    <property type="molecule type" value="Genomic_DNA"/>
</dbReference>
<reference evidence="1 2" key="2">
    <citation type="submission" date="2018-11" db="EMBL/GenBank/DDBJ databases">
        <authorList>
            <consortium name="Pathogen Informatics"/>
        </authorList>
    </citation>
    <scope>NUCLEOTIDE SEQUENCE [LARGE SCALE GENOMIC DNA]</scope>
</reference>